<evidence type="ECO:0000313" key="1">
    <source>
        <dbReference type="EMBL" id="TCP07498.1"/>
    </source>
</evidence>
<name>A0AA46DEW6_9BURK</name>
<protein>
    <submittedName>
        <fullName evidence="1">Uncharacterized protein</fullName>
    </submittedName>
</protein>
<reference evidence="1 2" key="1">
    <citation type="submission" date="2019-03" db="EMBL/GenBank/DDBJ databases">
        <title>Genomic Encyclopedia of Type Strains, Phase IV (KMG-IV): sequencing the most valuable type-strain genomes for metagenomic binning, comparative biology and taxonomic classification.</title>
        <authorList>
            <person name="Goeker M."/>
        </authorList>
    </citation>
    <scope>NUCLEOTIDE SEQUENCE [LARGE SCALE GENOMIC DNA]</scope>
    <source>
        <strain evidence="1 2">DSM 15264</strain>
    </source>
</reference>
<dbReference type="EMBL" id="SLXF01000004">
    <property type="protein sequence ID" value="TCP07498.1"/>
    <property type="molecule type" value="Genomic_DNA"/>
</dbReference>
<dbReference type="AlphaFoldDB" id="A0AA46DEW6"/>
<organism evidence="1 2">
    <name type="scientific">Caldimonas thermodepolymerans</name>
    <dbReference type="NCBI Taxonomy" id="215580"/>
    <lineage>
        <taxon>Bacteria</taxon>
        <taxon>Pseudomonadati</taxon>
        <taxon>Pseudomonadota</taxon>
        <taxon>Betaproteobacteria</taxon>
        <taxon>Burkholderiales</taxon>
        <taxon>Sphaerotilaceae</taxon>
        <taxon>Caldimonas</taxon>
    </lineage>
</organism>
<comment type="caution">
    <text evidence="1">The sequence shown here is derived from an EMBL/GenBank/DDBJ whole genome shotgun (WGS) entry which is preliminary data.</text>
</comment>
<dbReference type="Proteomes" id="UP000294772">
    <property type="component" value="Unassembled WGS sequence"/>
</dbReference>
<evidence type="ECO:0000313" key="2">
    <source>
        <dbReference type="Proteomes" id="UP000294772"/>
    </source>
</evidence>
<proteinExistence type="predicted"/>
<accession>A0AA46DEW6</accession>
<gene>
    <name evidence="1" type="ORF">EV676_10453</name>
</gene>
<sequence length="37" mass="4007">MTVLTLSLLLGLLATSVLAGMGRLRSSAQLRPVRVRR</sequence>